<name>A0A3M7T8Y6_BRAPC</name>
<protein>
    <submittedName>
        <fullName evidence="6">Delta 5 fatty acid desaturase</fullName>
    </submittedName>
</protein>
<dbReference type="AlphaFoldDB" id="A0A3M7T8Y6"/>
<dbReference type="InterPro" id="IPR009447">
    <property type="entry name" value="PIGW/GWT1"/>
</dbReference>
<dbReference type="GO" id="GO:0016020">
    <property type="term" value="C:membrane"/>
    <property type="evidence" value="ECO:0007669"/>
    <property type="project" value="UniProtKB-SubCell"/>
</dbReference>
<comment type="subcellular location">
    <subcellularLocation>
        <location evidence="1">Membrane</location>
        <topology evidence="1">Multi-pass membrane protein</topology>
    </subcellularLocation>
</comment>
<reference evidence="6 7" key="1">
    <citation type="journal article" date="2018" name="Sci. Rep.">
        <title>Genomic signatures of local adaptation to the degree of environmental predictability in rotifers.</title>
        <authorList>
            <person name="Franch-Gras L."/>
            <person name="Hahn C."/>
            <person name="Garcia-Roger E.M."/>
            <person name="Carmona M.J."/>
            <person name="Serra M."/>
            <person name="Gomez A."/>
        </authorList>
    </citation>
    <scope>NUCLEOTIDE SEQUENCE [LARGE SCALE GENOMIC DNA]</scope>
    <source>
        <strain evidence="6">HYR1</strain>
    </source>
</reference>
<evidence type="ECO:0000313" key="7">
    <source>
        <dbReference type="Proteomes" id="UP000276133"/>
    </source>
</evidence>
<gene>
    <name evidence="6" type="ORF">BpHYR1_038575</name>
</gene>
<evidence type="ECO:0000256" key="4">
    <source>
        <dbReference type="ARBA" id="ARBA00023136"/>
    </source>
</evidence>
<dbReference type="Pfam" id="PF06423">
    <property type="entry name" value="GWT1"/>
    <property type="match status" value="2"/>
</dbReference>
<dbReference type="GO" id="GO:0005783">
    <property type="term" value="C:endoplasmic reticulum"/>
    <property type="evidence" value="ECO:0007669"/>
    <property type="project" value="TreeGrafter"/>
</dbReference>
<feature type="transmembrane region" description="Helical" evidence="5">
    <location>
        <begin position="114"/>
        <end position="131"/>
    </location>
</feature>
<keyword evidence="4 5" id="KW-0472">Membrane</keyword>
<proteinExistence type="predicted"/>
<organism evidence="6 7">
    <name type="scientific">Brachionus plicatilis</name>
    <name type="common">Marine rotifer</name>
    <name type="synonym">Brachionus muelleri</name>
    <dbReference type="NCBI Taxonomy" id="10195"/>
    <lineage>
        <taxon>Eukaryota</taxon>
        <taxon>Metazoa</taxon>
        <taxon>Spiralia</taxon>
        <taxon>Gnathifera</taxon>
        <taxon>Rotifera</taxon>
        <taxon>Eurotatoria</taxon>
        <taxon>Monogononta</taxon>
        <taxon>Pseudotrocha</taxon>
        <taxon>Ploima</taxon>
        <taxon>Brachionidae</taxon>
        <taxon>Brachionus</taxon>
    </lineage>
</organism>
<evidence type="ECO:0000256" key="3">
    <source>
        <dbReference type="ARBA" id="ARBA00022989"/>
    </source>
</evidence>
<dbReference type="GO" id="GO:0006506">
    <property type="term" value="P:GPI anchor biosynthetic process"/>
    <property type="evidence" value="ECO:0007669"/>
    <property type="project" value="InterPro"/>
</dbReference>
<accession>A0A3M7T8Y6</accession>
<dbReference type="PANTHER" id="PTHR20661">
    <property type="entry name" value="PHOSPHATIDYLINOSITOL-GLYCAN BIOSYNTHESIS CLASS W PROTEIN"/>
    <property type="match status" value="1"/>
</dbReference>
<dbReference type="PANTHER" id="PTHR20661:SF0">
    <property type="entry name" value="PHOSPHATIDYLINOSITOL-GLYCAN BIOSYNTHESIS CLASS W PROTEIN"/>
    <property type="match status" value="1"/>
</dbReference>
<comment type="caution">
    <text evidence="6">The sequence shown here is derived from an EMBL/GenBank/DDBJ whole genome shotgun (WGS) entry which is preliminary data.</text>
</comment>
<keyword evidence="2 5" id="KW-0812">Transmembrane</keyword>
<keyword evidence="7" id="KW-1185">Reference proteome</keyword>
<dbReference type="GO" id="GO:0072659">
    <property type="term" value="P:protein localization to plasma membrane"/>
    <property type="evidence" value="ECO:0007669"/>
    <property type="project" value="TreeGrafter"/>
</dbReference>
<keyword evidence="3 5" id="KW-1133">Transmembrane helix</keyword>
<dbReference type="Proteomes" id="UP000276133">
    <property type="component" value="Unassembled WGS sequence"/>
</dbReference>
<dbReference type="STRING" id="10195.A0A3M7T8Y6"/>
<evidence type="ECO:0000256" key="2">
    <source>
        <dbReference type="ARBA" id="ARBA00022692"/>
    </source>
</evidence>
<evidence type="ECO:0000256" key="5">
    <source>
        <dbReference type="SAM" id="Phobius"/>
    </source>
</evidence>
<feature type="transmembrane region" description="Helical" evidence="5">
    <location>
        <begin position="143"/>
        <end position="159"/>
    </location>
</feature>
<sequence length="196" mass="22332">MTTMNKNKLIKFGLFKGLCAALCCWYLITRLEPIAITDENDSISDLVSKKIKNSVTNFRSSPIIITCVAILAVDFGIFKPQFAKTVYFGFSLMDIGVGVFLVFVTGYHVDIAEYGFHWNFFFTIFAVKVLGTICESITKKSPFKCYVLSMTIGIVYQLFLMRNEFWIKFLATPVKCSHLLPLYFFIDIQSNQLVSI</sequence>
<dbReference type="OrthoDB" id="15270at2759"/>
<evidence type="ECO:0000313" key="6">
    <source>
        <dbReference type="EMBL" id="RNA44554.1"/>
    </source>
</evidence>
<feature type="transmembrane region" description="Helical" evidence="5">
    <location>
        <begin position="61"/>
        <end position="78"/>
    </location>
</feature>
<dbReference type="GO" id="GO:0032216">
    <property type="term" value="F:glucosaminyl-phosphatidylinositol O-acyltransferase activity"/>
    <property type="evidence" value="ECO:0007669"/>
    <property type="project" value="TreeGrafter"/>
</dbReference>
<dbReference type="EMBL" id="REGN01000087">
    <property type="protein sequence ID" value="RNA44554.1"/>
    <property type="molecule type" value="Genomic_DNA"/>
</dbReference>
<feature type="transmembrane region" description="Helical" evidence="5">
    <location>
        <begin position="85"/>
        <end position="108"/>
    </location>
</feature>
<evidence type="ECO:0000256" key="1">
    <source>
        <dbReference type="ARBA" id="ARBA00004141"/>
    </source>
</evidence>